<organism evidence="1 2">
    <name type="scientific">Amanita thiersii Skay4041</name>
    <dbReference type="NCBI Taxonomy" id="703135"/>
    <lineage>
        <taxon>Eukaryota</taxon>
        <taxon>Fungi</taxon>
        <taxon>Dikarya</taxon>
        <taxon>Basidiomycota</taxon>
        <taxon>Agaricomycotina</taxon>
        <taxon>Agaricomycetes</taxon>
        <taxon>Agaricomycetidae</taxon>
        <taxon>Agaricales</taxon>
        <taxon>Pluteineae</taxon>
        <taxon>Amanitaceae</taxon>
        <taxon>Amanita</taxon>
    </lineage>
</organism>
<gene>
    <name evidence="1" type="ORF">AMATHDRAFT_41035</name>
</gene>
<sequence length="216" mass="23586">MKTAYNNAGIKLIVGALTSSDADAKQTAQTLANWVKQYDLDGIDVGFGDPHAFENGSAEAFIAVAISIVSALPWVRNTHHKFCPNKWPGGGYLYINKEVGSMIDWYNIQFYNWGESEYTDCNSLLFDSSSAWPQSSIFQINANGVDLSKLVTGKPATTQDAVNGYIDPSTFAGCLSQAKAKGWDAGVAGWQWPRANNDWFRAIRAQSWPCGPFGAN</sequence>
<proteinExistence type="predicted"/>
<evidence type="ECO:0000313" key="2">
    <source>
        <dbReference type="Proteomes" id="UP000242287"/>
    </source>
</evidence>
<dbReference type="SUPFAM" id="SSF51445">
    <property type="entry name" value="(Trans)glycosidases"/>
    <property type="match status" value="1"/>
</dbReference>
<dbReference type="Proteomes" id="UP000242287">
    <property type="component" value="Unassembled WGS sequence"/>
</dbReference>
<accession>A0A2A9NLJ6</accession>
<evidence type="ECO:0000313" key="1">
    <source>
        <dbReference type="EMBL" id="PFH50204.1"/>
    </source>
</evidence>
<keyword evidence="1" id="KW-0378">Hydrolase</keyword>
<dbReference type="AlphaFoldDB" id="A0A2A9NLJ6"/>
<reference evidence="1 2" key="1">
    <citation type="submission" date="2014-02" db="EMBL/GenBank/DDBJ databases">
        <title>Transposable element dynamics among asymbiotic and ectomycorrhizal Amanita fungi.</title>
        <authorList>
            <consortium name="DOE Joint Genome Institute"/>
            <person name="Hess J."/>
            <person name="Skrede I."/>
            <person name="Wolfe B."/>
            <person name="LaButti K."/>
            <person name="Ohm R.A."/>
            <person name="Grigoriev I.V."/>
            <person name="Pringle A."/>
        </authorList>
    </citation>
    <scope>NUCLEOTIDE SEQUENCE [LARGE SCALE GENOMIC DNA]</scope>
    <source>
        <strain evidence="1 2">SKay4041</strain>
    </source>
</reference>
<protein>
    <submittedName>
        <fullName evidence="1">Glycoside hydrolase family 18 protein</fullName>
    </submittedName>
</protein>
<keyword evidence="2" id="KW-1185">Reference proteome</keyword>
<name>A0A2A9NLJ6_9AGAR</name>
<dbReference type="EMBL" id="KZ302009">
    <property type="protein sequence ID" value="PFH50204.1"/>
    <property type="molecule type" value="Genomic_DNA"/>
</dbReference>
<dbReference type="OrthoDB" id="3012298at2759"/>
<dbReference type="Gene3D" id="3.20.20.80">
    <property type="entry name" value="Glycosidases"/>
    <property type="match status" value="1"/>
</dbReference>
<dbReference type="InterPro" id="IPR017853">
    <property type="entry name" value="GH"/>
</dbReference>
<dbReference type="GO" id="GO:0016787">
    <property type="term" value="F:hydrolase activity"/>
    <property type="evidence" value="ECO:0007669"/>
    <property type="project" value="UniProtKB-KW"/>
</dbReference>